<protein>
    <submittedName>
        <fullName evidence="2">Uncharacterized protein</fullName>
    </submittedName>
</protein>
<name>A0AAJ5VWZ2_9HYPH</name>
<dbReference type="EMBL" id="CP119312">
    <property type="protein sequence ID" value="WEK06284.1"/>
    <property type="molecule type" value="Genomic_DNA"/>
</dbReference>
<sequence length="103" mass="11298">MSAAIEQVDEMVRLLFLAAVLGAAGYFAWSTWLSPDARQAMLDDCHRAAGQFQGLHESHSTDIAKMQDVMSRTQHCSSAFGQMWAADNSDYAQKMRAEGAALN</sequence>
<dbReference type="AlphaFoldDB" id="A0AAJ5VWZ2"/>
<accession>A0AAJ5VWZ2</accession>
<keyword evidence="1" id="KW-1133">Transmembrane helix</keyword>
<keyword evidence="1" id="KW-0472">Membrane</keyword>
<proteinExistence type="predicted"/>
<evidence type="ECO:0000313" key="2">
    <source>
        <dbReference type="EMBL" id="WEK06284.1"/>
    </source>
</evidence>
<organism evidence="2 3">
    <name type="scientific">Candidatus Devosia phytovorans</name>
    <dbReference type="NCBI Taxonomy" id="3121372"/>
    <lineage>
        <taxon>Bacteria</taxon>
        <taxon>Pseudomonadati</taxon>
        <taxon>Pseudomonadota</taxon>
        <taxon>Alphaproteobacteria</taxon>
        <taxon>Hyphomicrobiales</taxon>
        <taxon>Devosiaceae</taxon>
        <taxon>Devosia</taxon>
    </lineage>
</organism>
<dbReference type="Proteomes" id="UP001217476">
    <property type="component" value="Chromosome"/>
</dbReference>
<evidence type="ECO:0000313" key="3">
    <source>
        <dbReference type="Proteomes" id="UP001217476"/>
    </source>
</evidence>
<evidence type="ECO:0000256" key="1">
    <source>
        <dbReference type="SAM" id="Phobius"/>
    </source>
</evidence>
<feature type="transmembrane region" description="Helical" evidence="1">
    <location>
        <begin position="12"/>
        <end position="32"/>
    </location>
</feature>
<reference evidence="2" key="1">
    <citation type="submission" date="2023-03" db="EMBL/GenBank/DDBJ databases">
        <title>Andean soil-derived lignocellulolytic bacterial consortium as a source of novel taxa and putative plastic-active enzymes.</title>
        <authorList>
            <person name="Diaz-Garcia L."/>
            <person name="Chuvochina M."/>
            <person name="Feuerriegel G."/>
            <person name="Bunk B."/>
            <person name="Sproer C."/>
            <person name="Streit W.R."/>
            <person name="Rodriguez L.M."/>
            <person name="Overmann J."/>
            <person name="Jimenez D.J."/>
        </authorList>
    </citation>
    <scope>NUCLEOTIDE SEQUENCE</scope>
    <source>
        <strain evidence="2">MAG 4196</strain>
    </source>
</reference>
<keyword evidence="1" id="KW-0812">Transmembrane</keyword>
<gene>
    <name evidence="2" type="ORF">P0Y65_08580</name>
</gene>